<dbReference type="Pfam" id="PF12802">
    <property type="entry name" value="MarR_2"/>
    <property type="match status" value="1"/>
</dbReference>
<sequence>MDLARLIELVHRHAHRQWAMQGGASGVSHSEFEYLRSIREQEARKTDRHDHGQHLQDVVDEMGVRKASASAMVVKLEERGLVTRIPCQYDARAQHILLTEAGIDMLRRGETVYAAAARTLLDSLSDTERRKLDAVFDGPAPA</sequence>
<keyword evidence="3" id="KW-1185">Reference proteome</keyword>
<feature type="domain" description="HTH marR-type" evidence="1">
    <location>
        <begin position="1"/>
        <end position="141"/>
    </location>
</feature>
<protein>
    <submittedName>
        <fullName evidence="2">MarR family transcriptional regulator</fullName>
    </submittedName>
</protein>
<dbReference type="PANTHER" id="PTHR33164">
    <property type="entry name" value="TRANSCRIPTIONAL REGULATOR, MARR FAMILY"/>
    <property type="match status" value="1"/>
</dbReference>
<name>A0ABT2X5N0_9RHOB</name>
<dbReference type="EMBL" id="JAOVQO010000008">
    <property type="protein sequence ID" value="MCU9848317.1"/>
    <property type="molecule type" value="Genomic_DNA"/>
</dbReference>
<dbReference type="SUPFAM" id="SSF46785">
    <property type="entry name" value="Winged helix' DNA-binding domain"/>
    <property type="match status" value="1"/>
</dbReference>
<evidence type="ECO:0000313" key="3">
    <source>
        <dbReference type="Proteomes" id="UP001209535"/>
    </source>
</evidence>
<dbReference type="InterPro" id="IPR000835">
    <property type="entry name" value="HTH_MarR-typ"/>
</dbReference>
<dbReference type="PROSITE" id="PS50995">
    <property type="entry name" value="HTH_MARR_2"/>
    <property type="match status" value="1"/>
</dbReference>
<comment type="caution">
    <text evidence="2">The sequence shown here is derived from an EMBL/GenBank/DDBJ whole genome shotgun (WGS) entry which is preliminary data.</text>
</comment>
<dbReference type="Gene3D" id="1.10.10.10">
    <property type="entry name" value="Winged helix-like DNA-binding domain superfamily/Winged helix DNA-binding domain"/>
    <property type="match status" value="1"/>
</dbReference>
<dbReference type="InterPro" id="IPR036388">
    <property type="entry name" value="WH-like_DNA-bd_sf"/>
</dbReference>
<dbReference type="SMART" id="SM00347">
    <property type="entry name" value="HTH_MARR"/>
    <property type="match status" value="1"/>
</dbReference>
<dbReference type="RefSeq" id="WP_263335500.1">
    <property type="nucleotide sequence ID" value="NZ_JAOVQO010000008.1"/>
</dbReference>
<dbReference type="InterPro" id="IPR039422">
    <property type="entry name" value="MarR/SlyA-like"/>
</dbReference>
<evidence type="ECO:0000259" key="1">
    <source>
        <dbReference type="PROSITE" id="PS50995"/>
    </source>
</evidence>
<evidence type="ECO:0000313" key="2">
    <source>
        <dbReference type="EMBL" id="MCU9848317.1"/>
    </source>
</evidence>
<dbReference type="PANTHER" id="PTHR33164:SF99">
    <property type="entry name" value="MARR FAMILY REGULATORY PROTEIN"/>
    <property type="match status" value="1"/>
</dbReference>
<reference evidence="2 3" key="1">
    <citation type="submission" date="2022-10" db="EMBL/GenBank/DDBJ databases">
        <title>Defluviimonas sp. nov., isolated from ocean surface sediments.</title>
        <authorList>
            <person name="He W."/>
            <person name="Wang L."/>
            <person name="Zhang D.-F."/>
        </authorList>
    </citation>
    <scope>NUCLEOTIDE SEQUENCE [LARGE SCALE GENOMIC DNA]</scope>
    <source>
        <strain evidence="2 3">WL0024</strain>
    </source>
</reference>
<dbReference type="Proteomes" id="UP001209535">
    <property type="component" value="Unassembled WGS sequence"/>
</dbReference>
<accession>A0ABT2X5N0</accession>
<gene>
    <name evidence="2" type="ORF">OEZ60_09880</name>
</gene>
<organism evidence="2 3">
    <name type="scientific">Albidovulum salinarum</name>
    <dbReference type="NCBI Taxonomy" id="2984153"/>
    <lineage>
        <taxon>Bacteria</taxon>
        <taxon>Pseudomonadati</taxon>
        <taxon>Pseudomonadota</taxon>
        <taxon>Alphaproteobacteria</taxon>
        <taxon>Rhodobacterales</taxon>
        <taxon>Paracoccaceae</taxon>
        <taxon>Albidovulum</taxon>
    </lineage>
</organism>
<dbReference type="InterPro" id="IPR036390">
    <property type="entry name" value="WH_DNA-bd_sf"/>
</dbReference>
<proteinExistence type="predicted"/>